<protein>
    <submittedName>
        <fullName evidence="1">Uncharacterized protein</fullName>
    </submittedName>
</protein>
<dbReference type="GeneID" id="9953039"/>
<dbReference type="AlphaFoldDB" id="A0A1S0TFW6"/>
<dbReference type="InParanoid" id="A0A1S0TFW6"/>
<accession>A0A1S0TFW6</accession>
<gene>
    <name evidence="1" type="ORF">LOAG_15548</name>
</gene>
<name>A0A1S0TFW6_LOALO</name>
<dbReference type="RefSeq" id="XP_003151086.1">
    <property type="nucleotide sequence ID" value="XM_003151038.1"/>
</dbReference>
<evidence type="ECO:0000313" key="1">
    <source>
        <dbReference type="EMBL" id="EFO12983.1"/>
    </source>
</evidence>
<proteinExistence type="predicted"/>
<dbReference type="EMBL" id="JH714210">
    <property type="protein sequence ID" value="EFO12983.1"/>
    <property type="molecule type" value="Genomic_DNA"/>
</dbReference>
<dbReference type="KEGG" id="loa:LOAG_15548"/>
<sequence length="111" mass="12674">MTTMHIDGHFAEVFNLITVLLSNGNRILLVTKKVKNFSQQNLRQEPGISVVIIGRALTTRGKLIRLLSKIKQFDLKPIDQLRNFPIVIIGLCEKLSKQPISMPLLRRQNEN</sequence>
<dbReference type="CTD" id="9953039"/>
<organism evidence="1">
    <name type="scientific">Loa loa</name>
    <name type="common">Eye worm</name>
    <name type="synonym">Filaria loa</name>
    <dbReference type="NCBI Taxonomy" id="7209"/>
    <lineage>
        <taxon>Eukaryota</taxon>
        <taxon>Metazoa</taxon>
        <taxon>Ecdysozoa</taxon>
        <taxon>Nematoda</taxon>
        <taxon>Chromadorea</taxon>
        <taxon>Rhabditida</taxon>
        <taxon>Spirurina</taxon>
        <taxon>Spiruromorpha</taxon>
        <taxon>Filarioidea</taxon>
        <taxon>Onchocercidae</taxon>
        <taxon>Loa</taxon>
    </lineage>
</organism>
<reference evidence="1" key="1">
    <citation type="submission" date="2012-04" db="EMBL/GenBank/DDBJ databases">
        <title>The Genome Sequence of Loa loa.</title>
        <authorList>
            <consortium name="The Broad Institute Genome Sequencing Platform"/>
            <consortium name="Broad Institute Genome Sequencing Center for Infectious Disease"/>
            <person name="Nutman T.B."/>
            <person name="Fink D.L."/>
            <person name="Russ C."/>
            <person name="Young S."/>
            <person name="Zeng Q."/>
            <person name="Gargeya S."/>
            <person name="Alvarado L."/>
            <person name="Berlin A."/>
            <person name="Chapman S.B."/>
            <person name="Chen Z."/>
            <person name="Freedman E."/>
            <person name="Gellesch M."/>
            <person name="Goldberg J."/>
            <person name="Griggs A."/>
            <person name="Gujja S."/>
            <person name="Heilman E.R."/>
            <person name="Heiman D."/>
            <person name="Howarth C."/>
            <person name="Mehta T."/>
            <person name="Neiman D."/>
            <person name="Pearson M."/>
            <person name="Roberts A."/>
            <person name="Saif S."/>
            <person name="Shea T."/>
            <person name="Shenoy N."/>
            <person name="Sisk P."/>
            <person name="Stolte C."/>
            <person name="Sykes S."/>
            <person name="White J."/>
            <person name="Yandava C."/>
            <person name="Haas B."/>
            <person name="Henn M.R."/>
            <person name="Nusbaum C."/>
            <person name="Birren B."/>
        </authorList>
    </citation>
    <scope>NUCLEOTIDE SEQUENCE [LARGE SCALE GENOMIC DNA]</scope>
</reference>